<dbReference type="SUPFAM" id="SSF81383">
    <property type="entry name" value="F-box domain"/>
    <property type="match status" value="1"/>
</dbReference>
<proteinExistence type="inferred from homology"/>
<comment type="similarity">
    <text evidence="3">Belongs to the short-chain dehydrogenases/reductases (SDR) family. FabI subfamily.</text>
</comment>
<keyword evidence="19" id="KW-1185">Reference proteome</keyword>
<keyword evidence="9" id="KW-0276">Fatty acid metabolism</keyword>
<keyword evidence="12" id="KW-0443">Lipid metabolism</keyword>
<evidence type="ECO:0000256" key="9">
    <source>
        <dbReference type="ARBA" id="ARBA00022832"/>
    </source>
</evidence>
<dbReference type="FunFam" id="1.10.8.400:FF:000001">
    <property type="entry name" value="Enoyl-[acyl-carrier-protein] reductase [NADH]"/>
    <property type="match status" value="1"/>
</dbReference>
<protein>
    <recommendedName>
        <fullName evidence="5">enoyl-[acyl-carrier-protein] reductase (NADH)</fullName>
        <ecNumber evidence="5">1.3.1.9</ecNumber>
    </recommendedName>
</protein>
<evidence type="ECO:0000313" key="19">
    <source>
        <dbReference type="Proteomes" id="UP001605036"/>
    </source>
</evidence>
<dbReference type="Gene3D" id="1.10.8.400">
    <property type="entry name" value="Enoyl acyl carrier protein reductase"/>
    <property type="match status" value="1"/>
</dbReference>
<dbReference type="Pfam" id="PF13561">
    <property type="entry name" value="adh_short_C2"/>
    <property type="match status" value="1"/>
</dbReference>
<feature type="domain" description="F-box" evidence="17">
    <location>
        <begin position="599"/>
        <end position="640"/>
    </location>
</feature>
<comment type="subunit">
    <text evidence="4">Homotetramer.</text>
</comment>
<dbReference type="EC" id="1.3.1.9" evidence="5"/>
<keyword evidence="13" id="KW-0275">Fatty acid biosynthesis</keyword>
<evidence type="ECO:0000256" key="4">
    <source>
        <dbReference type="ARBA" id="ARBA00011881"/>
    </source>
</evidence>
<keyword evidence="6" id="KW-0444">Lipid biosynthesis</keyword>
<dbReference type="EMBL" id="JBHFFA010000003">
    <property type="protein sequence ID" value="KAL2635405.1"/>
    <property type="molecule type" value="Genomic_DNA"/>
</dbReference>
<dbReference type="SUPFAM" id="SSF52047">
    <property type="entry name" value="RNI-like"/>
    <property type="match status" value="1"/>
</dbReference>
<accession>A0ABD1YX97</accession>
<dbReference type="CDD" id="cd09917">
    <property type="entry name" value="F-box_SF"/>
    <property type="match status" value="1"/>
</dbReference>
<keyword evidence="7" id="KW-0150">Chloroplast</keyword>
<dbReference type="InterPro" id="IPR055411">
    <property type="entry name" value="LRR_FXL15/At3g58940/PEG3-like"/>
</dbReference>
<dbReference type="FunFam" id="3.40.50.720:FF:000192">
    <property type="entry name" value="Enoyl-[acyl-carrier-protein] reductase [NADH]"/>
    <property type="match status" value="1"/>
</dbReference>
<dbReference type="InterPro" id="IPR014358">
    <property type="entry name" value="Enoyl-ACP_Rdtase_NADH"/>
</dbReference>
<name>A0ABD1YX97_9MARC</name>
<dbReference type="Pfam" id="PF12937">
    <property type="entry name" value="F-box-like"/>
    <property type="match status" value="1"/>
</dbReference>
<evidence type="ECO:0000256" key="5">
    <source>
        <dbReference type="ARBA" id="ARBA00012996"/>
    </source>
</evidence>
<feature type="chain" id="PRO_5044846394" description="enoyl-[acyl-carrier-protein] reductase (NADH)" evidence="16">
    <location>
        <begin position="27"/>
        <end position="1014"/>
    </location>
</feature>
<evidence type="ECO:0000256" key="7">
    <source>
        <dbReference type="ARBA" id="ARBA00022528"/>
    </source>
</evidence>
<dbReference type="InterPro" id="IPR001810">
    <property type="entry name" value="F-box_dom"/>
</dbReference>
<comment type="pathway">
    <text evidence="2">Lipid metabolism; fatty acid biosynthesis.</text>
</comment>
<dbReference type="Gene3D" id="3.40.50.720">
    <property type="entry name" value="NAD(P)-binding Rossmann-like Domain"/>
    <property type="match status" value="1"/>
</dbReference>
<dbReference type="Gene3D" id="3.80.10.10">
    <property type="entry name" value="Ribonuclease Inhibitor"/>
    <property type="match status" value="1"/>
</dbReference>
<dbReference type="Pfam" id="PF24758">
    <property type="entry name" value="LRR_At5g56370"/>
    <property type="match status" value="1"/>
</dbReference>
<keyword evidence="8" id="KW-0934">Plastid</keyword>
<dbReference type="InterPro" id="IPR036291">
    <property type="entry name" value="NAD(P)-bd_dom_sf"/>
</dbReference>
<evidence type="ECO:0000256" key="3">
    <source>
        <dbReference type="ARBA" id="ARBA00009233"/>
    </source>
</evidence>
<dbReference type="PANTHER" id="PTHR43159:SF2">
    <property type="entry name" value="ENOYL-[ACYL-CARRIER-PROTEIN] REDUCTASE [NADH], CHLOROPLASTIC"/>
    <property type="match status" value="1"/>
</dbReference>
<dbReference type="SUPFAM" id="SSF51735">
    <property type="entry name" value="NAD(P)-binding Rossmann-fold domains"/>
    <property type="match status" value="1"/>
</dbReference>
<dbReference type="InterPro" id="IPR002347">
    <property type="entry name" value="SDR_fam"/>
</dbReference>
<evidence type="ECO:0000259" key="17">
    <source>
        <dbReference type="SMART" id="SM00256"/>
    </source>
</evidence>
<evidence type="ECO:0000256" key="13">
    <source>
        <dbReference type="ARBA" id="ARBA00023160"/>
    </source>
</evidence>
<keyword evidence="11" id="KW-0560">Oxidoreductase</keyword>
<comment type="catalytic activity">
    <reaction evidence="14">
        <text>a 2,3-saturated acyl-[ACP] + NAD(+) = a (2E)-enoyl-[ACP] + NADH + H(+)</text>
        <dbReference type="Rhea" id="RHEA:10240"/>
        <dbReference type="Rhea" id="RHEA-COMP:9925"/>
        <dbReference type="Rhea" id="RHEA-COMP:9926"/>
        <dbReference type="ChEBI" id="CHEBI:15378"/>
        <dbReference type="ChEBI" id="CHEBI:57540"/>
        <dbReference type="ChEBI" id="CHEBI:57945"/>
        <dbReference type="ChEBI" id="CHEBI:78784"/>
        <dbReference type="ChEBI" id="CHEBI:78785"/>
        <dbReference type="EC" id="1.3.1.9"/>
    </reaction>
</comment>
<dbReference type="GO" id="GO:0009507">
    <property type="term" value="C:chloroplast"/>
    <property type="evidence" value="ECO:0007669"/>
    <property type="project" value="UniProtKB-SubCell"/>
</dbReference>
<evidence type="ECO:0000256" key="2">
    <source>
        <dbReference type="ARBA" id="ARBA00005194"/>
    </source>
</evidence>
<sequence>MVTRIHPCGSLLFLLHTWNFFLHVAPRFIKISTYDKGESSWKSSELQPRGEAYRAWAERTTVQERVCDRRKSVLQTLKPGAVRSFCITMASSVTLARAVAQSFAVSSSTPRSRSVVTSATACAIPVGLRSSAHSSSSSFFAGSHSLNAIVPATRPVGVRAHGTSQIVASTNGGTAPLPGLPIDLRGKRAFIAGVADDQGFGWAIAKALASAGAEILVGTWVPALNIFESSLRRGKFDESRKLANGSLLEIAKVYPLDAVFDTLDDVPEDIKNNKRYAGSSKWTVQEVAESVKNDFGSIDILVHSLANGPEVTKPLLETSRKGYLAALSASSYSYISLLKYFAPIMNPGSSAVSLTYLASEKIIPGYGGGMSSAKAALESDTRVLAFEAGRKYGIRVNSISAGPLGSRAAKAIGFIEKMIDYSAANAPLQKELSADEVGNAAAFLSSPLASAITGSVIYVDNGLNAMGLAVDSKSLVVEEKASQMPRGKLVLLPTRDSSRETDLERTLVRLLSRLIITNEHREGGTPHTAGWSLRKRSTVPENCLETSVINQITSAGYAFDFEDKQGTETKKRITEAAELLPLQDSSGVNERRFADMDGLPVEVIGNILSHLAAARDVVIASATCRKWREAVRRHLHTLCFSSSDWTGYRDHAPEELEVLVTQTIMQTSSLEDLSICLGHTIVFSAAPVVAWLMYTRESLRILNYMIQTKSNVNVLERCGKQRLESLILGYTTISHVDPVSNKFPVLRSLTLSRVTITAVSLNLLLSACPKLESLSLCHTDVGLTDPSTALDLCSPSLRAFALEELGIDSIILEADKLESLYLKDCRFEQFELVSKGSLRVLRIDDVSMSTLDLGDSTDLLEVVDVKDFNIQWTKFYDVISKASKLRSLRLWGITIDGDDDNMDLETIALYFPKLQRLALNYDLVDGAIHQALRGTNLLERVVWLEVGATVINELFAECIGGVLERCPALEKLVVHGHISEAIGRDDYQMIARFTTCLVKLMRRYTHVDIDFEYR</sequence>
<evidence type="ECO:0000256" key="12">
    <source>
        <dbReference type="ARBA" id="ARBA00023098"/>
    </source>
</evidence>
<evidence type="ECO:0000256" key="1">
    <source>
        <dbReference type="ARBA" id="ARBA00004229"/>
    </source>
</evidence>
<organism evidence="18 19">
    <name type="scientific">Riccia fluitans</name>
    <dbReference type="NCBI Taxonomy" id="41844"/>
    <lineage>
        <taxon>Eukaryota</taxon>
        <taxon>Viridiplantae</taxon>
        <taxon>Streptophyta</taxon>
        <taxon>Embryophyta</taxon>
        <taxon>Marchantiophyta</taxon>
        <taxon>Marchantiopsida</taxon>
        <taxon>Marchantiidae</taxon>
        <taxon>Marchantiales</taxon>
        <taxon>Ricciaceae</taxon>
        <taxon>Riccia</taxon>
    </lineage>
</organism>
<comment type="caution">
    <text evidence="18">The sequence shown here is derived from an EMBL/GenBank/DDBJ whole genome shotgun (WGS) entry which is preliminary data.</text>
</comment>
<dbReference type="GO" id="GO:0004318">
    <property type="term" value="F:enoyl-[acyl-carrier-protein] reductase (NADH) activity"/>
    <property type="evidence" value="ECO:0007669"/>
    <property type="project" value="UniProtKB-EC"/>
</dbReference>
<dbReference type="CDD" id="cd05372">
    <property type="entry name" value="ENR_SDR"/>
    <property type="match status" value="1"/>
</dbReference>
<comment type="subcellular location">
    <subcellularLocation>
        <location evidence="1">Plastid</location>
        <location evidence="1">Chloroplast</location>
    </subcellularLocation>
</comment>
<dbReference type="GO" id="GO:0006633">
    <property type="term" value="P:fatty acid biosynthetic process"/>
    <property type="evidence" value="ECO:0007669"/>
    <property type="project" value="UniProtKB-KW"/>
</dbReference>
<evidence type="ECO:0000256" key="11">
    <source>
        <dbReference type="ARBA" id="ARBA00023002"/>
    </source>
</evidence>
<dbReference type="AlphaFoldDB" id="A0ABD1YX97"/>
<evidence type="ECO:0000256" key="14">
    <source>
        <dbReference type="ARBA" id="ARBA00048572"/>
    </source>
</evidence>
<evidence type="ECO:0000256" key="10">
    <source>
        <dbReference type="ARBA" id="ARBA00022946"/>
    </source>
</evidence>
<dbReference type="InterPro" id="IPR036047">
    <property type="entry name" value="F-box-like_dom_sf"/>
</dbReference>
<dbReference type="SMART" id="SM00256">
    <property type="entry name" value="FBOX"/>
    <property type="match status" value="1"/>
</dbReference>
<evidence type="ECO:0000256" key="15">
    <source>
        <dbReference type="ARBA" id="ARBA00053870"/>
    </source>
</evidence>
<comment type="function">
    <text evidence="15">Catalyzes the NAD-dependent reduction of a carbon-carbon double bond in an enoyl moiety that is covalently linked to an acyl carrier protein (ACP). Catalyzes the last reduction step in the de novo synthesis cycle of fatty acids. Involved in the elongation cycle of fatty acids which are used in lipid metabolism. Required for normal plant growth.</text>
</comment>
<keyword evidence="16" id="KW-0732">Signal</keyword>
<keyword evidence="10" id="KW-0809">Transit peptide</keyword>
<evidence type="ECO:0000313" key="18">
    <source>
        <dbReference type="EMBL" id="KAL2635405.1"/>
    </source>
</evidence>
<evidence type="ECO:0000256" key="8">
    <source>
        <dbReference type="ARBA" id="ARBA00022640"/>
    </source>
</evidence>
<gene>
    <name evidence="18" type="ORF">R1flu_006884</name>
</gene>
<dbReference type="NCBIfam" id="NF004957">
    <property type="entry name" value="PRK06300.1"/>
    <property type="match status" value="1"/>
</dbReference>
<dbReference type="Proteomes" id="UP001605036">
    <property type="component" value="Unassembled WGS sequence"/>
</dbReference>
<reference evidence="18 19" key="1">
    <citation type="submission" date="2024-09" db="EMBL/GenBank/DDBJ databases">
        <title>Chromosome-scale assembly of Riccia fluitans.</title>
        <authorList>
            <person name="Paukszto L."/>
            <person name="Sawicki J."/>
            <person name="Karawczyk K."/>
            <person name="Piernik-Szablinska J."/>
            <person name="Szczecinska M."/>
            <person name="Mazdziarz M."/>
        </authorList>
    </citation>
    <scope>NUCLEOTIDE SEQUENCE [LARGE SCALE GENOMIC DNA]</scope>
    <source>
        <strain evidence="18">Rf_01</strain>
        <tissue evidence="18">Aerial parts of the thallus</tissue>
    </source>
</reference>
<evidence type="ECO:0000256" key="6">
    <source>
        <dbReference type="ARBA" id="ARBA00022516"/>
    </source>
</evidence>
<evidence type="ECO:0000256" key="16">
    <source>
        <dbReference type="SAM" id="SignalP"/>
    </source>
</evidence>
<dbReference type="PRINTS" id="PR00081">
    <property type="entry name" value="GDHRDH"/>
</dbReference>
<dbReference type="InterPro" id="IPR032675">
    <property type="entry name" value="LRR_dom_sf"/>
</dbReference>
<feature type="signal peptide" evidence="16">
    <location>
        <begin position="1"/>
        <end position="26"/>
    </location>
</feature>
<dbReference type="PANTHER" id="PTHR43159">
    <property type="entry name" value="ENOYL-[ACYL-CARRIER-PROTEIN] REDUCTASE"/>
    <property type="match status" value="1"/>
</dbReference>